<comment type="subcellular location">
    <subcellularLocation>
        <location evidence="3">Endoplasmic reticulum membrane</location>
        <topology evidence="3">Peripheral membrane protein</topology>
    </subcellularLocation>
    <subcellularLocation>
        <location evidence="2">Microsome membrane</location>
        <topology evidence="2">Peripheral membrane protein</topology>
    </subcellularLocation>
</comment>
<dbReference type="InterPro" id="IPR002401">
    <property type="entry name" value="Cyt_P450_E_grp-I"/>
</dbReference>
<dbReference type="SUPFAM" id="SSF48264">
    <property type="entry name" value="Cytochrome P450"/>
    <property type="match status" value="1"/>
</dbReference>
<dbReference type="Pfam" id="PF00067">
    <property type="entry name" value="p450"/>
    <property type="match status" value="1"/>
</dbReference>
<dbReference type="FunFam" id="1.10.630.10:FF:000182">
    <property type="entry name" value="Cytochrome P450 3A4"/>
    <property type="match status" value="1"/>
</dbReference>
<dbReference type="EnsemblMetazoa" id="MDOA005025-RB">
    <property type="protein sequence ID" value="MDOA005025-PB"/>
    <property type="gene ID" value="MDOA005025"/>
</dbReference>
<evidence type="ECO:0000313" key="15">
    <source>
        <dbReference type="Proteomes" id="UP001652621"/>
    </source>
</evidence>
<keyword evidence="6 12" id="KW-0479">Metal-binding</keyword>
<dbReference type="OrthoDB" id="1470350at2759"/>
<dbReference type="PANTHER" id="PTHR24291:SF187">
    <property type="entry name" value="CYTOCHROME P450 4AE1-RELATED"/>
    <property type="match status" value="1"/>
</dbReference>
<sequence length="510" mass="58306">MWIEFVVGLLTLLIIVDTLYKRRRHVMIAKAGIRGPTPLPIVGNALHLVGNTTASKEGVFNLMENLTSKYGKVVRMWLGGQCVLMIRDAKYLEDIFKSQQLIAKNDLYSLLDGWLGQGLLLSTGPKWFSRRKIITPTFHFKILEEFVEVFDQQSHVMVKNLMKQADGKTVVRMFPKVCLMALDIITETAMGVKVNAQEHPEFAYAKAVTDTSNIMSDRFMKPFDRFDGYFRIFHNQRYRHLQKCIKIMHEFTDKVIAERRDALQKSIDNGTYEAGSSVDEMGIKKRMAFLDVLLQSTVGGKPLTNMDIREEVDTFMFEGHDTTTSGICFTLYLLSRHPEVQQKVLEEIHSVIGEDKEKPVSMKDLQDLKYLDCVIKESLRLYPPVPMIGRVTEQDIVINGVTIPAKTNITLLMYAAMKDPDYFPRPEEFLPERFMDTEEANKINPFAYVPFSAGPRNCIGQKFATAEMKSTISKMVRHFELLPLGEDAKPVMNIVLRSETDVQLGLRPRK</sequence>
<name>A0A1I8MHR1_MUSDO</name>
<keyword evidence="10 12" id="KW-0408">Iron</keyword>
<dbReference type="GO" id="GO:0020037">
    <property type="term" value="F:heme binding"/>
    <property type="evidence" value="ECO:0007669"/>
    <property type="project" value="InterPro"/>
</dbReference>
<dbReference type="GO" id="GO:0016705">
    <property type="term" value="F:oxidoreductase activity, acting on paired donors, with incorporation or reduction of molecular oxygen"/>
    <property type="evidence" value="ECO:0007669"/>
    <property type="project" value="InterPro"/>
</dbReference>
<evidence type="ECO:0000256" key="3">
    <source>
        <dbReference type="ARBA" id="ARBA00004406"/>
    </source>
</evidence>
<keyword evidence="15" id="KW-1185">Reference proteome</keyword>
<dbReference type="GO" id="GO:0004497">
    <property type="term" value="F:monooxygenase activity"/>
    <property type="evidence" value="ECO:0007669"/>
    <property type="project" value="UniProtKB-KW"/>
</dbReference>
<dbReference type="CDD" id="cd20628">
    <property type="entry name" value="CYP4"/>
    <property type="match status" value="1"/>
</dbReference>
<dbReference type="VEuPathDB" id="VectorBase:MDOA005025"/>
<dbReference type="PANTHER" id="PTHR24291">
    <property type="entry name" value="CYTOCHROME P450 FAMILY 4"/>
    <property type="match status" value="1"/>
</dbReference>
<dbReference type="RefSeq" id="XP_005184046.1">
    <property type="nucleotide sequence ID" value="XM_005183989.3"/>
</dbReference>
<evidence type="ECO:0000256" key="6">
    <source>
        <dbReference type="ARBA" id="ARBA00022723"/>
    </source>
</evidence>
<evidence type="ECO:0000256" key="2">
    <source>
        <dbReference type="ARBA" id="ARBA00004174"/>
    </source>
</evidence>
<evidence type="ECO:0000313" key="16">
    <source>
        <dbReference type="RefSeq" id="XP_005184046.1"/>
    </source>
</evidence>
<reference evidence="14" key="1">
    <citation type="submission" date="2020-05" db="UniProtKB">
        <authorList>
            <consortium name="EnsemblMetazoa"/>
        </authorList>
    </citation>
    <scope>IDENTIFICATION</scope>
    <source>
        <strain evidence="14">Aabys</strain>
    </source>
</reference>
<keyword evidence="7" id="KW-0256">Endoplasmic reticulum</keyword>
<dbReference type="GO" id="GO:0005506">
    <property type="term" value="F:iron ion binding"/>
    <property type="evidence" value="ECO:0007669"/>
    <property type="project" value="InterPro"/>
</dbReference>
<keyword evidence="8" id="KW-0492">Microsome</keyword>
<keyword evidence="9 13" id="KW-0560">Oxidoreductase</keyword>
<evidence type="ECO:0000256" key="4">
    <source>
        <dbReference type="ARBA" id="ARBA00010617"/>
    </source>
</evidence>
<evidence type="ECO:0000256" key="11">
    <source>
        <dbReference type="ARBA" id="ARBA00023033"/>
    </source>
</evidence>
<dbReference type="InterPro" id="IPR017972">
    <property type="entry name" value="Cyt_P450_CS"/>
</dbReference>
<proteinExistence type="inferred from homology"/>
<dbReference type="VEuPathDB" id="VectorBase:MDOMA2_003485"/>
<evidence type="ECO:0000256" key="12">
    <source>
        <dbReference type="PIRSR" id="PIRSR602401-1"/>
    </source>
</evidence>
<evidence type="ECO:0000256" key="1">
    <source>
        <dbReference type="ARBA" id="ARBA00001971"/>
    </source>
</evidence>
<protein>
    <submittedName>
        <fullName evidence="16">Probable cytochrome P450 4d14 isoform X3</fullName>
    </submittedName>
</protein>
<keyword evidence="5 12" id="KW-0349">Heme</keyword>
<comment type="similarity">
    <text evidence="4 13">Belongs to the cytochrome P450 family.</text>
</comment>
<dbReference type="InterPro" id="IPR001128">
    <property type="entry name" value="Cyt_P450"/>
</dbReference>
<evidence type="ECO:0000313" key="14">
    <source>
        <dbReference type="EnsemblMetazoa" id="MDOA005025-PB"/>
    </source>
</evidence>
<dbReference type="InterPro" id="IPR050196">
    <property type="entry name" value="Cytochrome_P450_Monoox"/>
</dbReference>
<dbReference type="eggNOG" id="KOG0157">
    <property type="taxonomic scope" value="Eukaryota"/>
</dbReference>
<dbReference type="Gene3D" id="1.10.630.10">
    <property type="entry name" value="Cytochrome P450"/>
    <property type="match status" value="1"/>
</dbReference>
<comment type="cofactor">
    <cofactor evidence="1 12">
        <name>heme</name>
        <dbReference type="ChEBI" id="CHEBI:30413"/>
    </cofactor>
</comment>
<evidence type="ECO:0000256" key="7">
    <source>
        <dbReference type="ARBA" id="ARBA00022824"/>
    </source>
</evidence>
<evidence type="ECO:0000256" key="5">
    <source>
        <dbReference type="ARBA" id="ARBA00022617"/>
    </source>
</evidence>
<dbReference type="InterPro" id="IPR036396">
    <property type="entry name" value="Cyt_P450_sf"/>
</dbReference>
<feature type="binding site" description="axial binding residue" evidence="12">
    <location>
        <position position="458"/>
    </location>
    <ligand>
        <name>heme</name>
        <dbReference type="ChEBI" id="CHEBI:30413"/>
    </ligand>
    <ligandPart>
        <name>Fe</name>
        <dbReference type="ChEBI" id="CHEBI:18248"/>
    </ligandPart>
</feature>
<reference evidence="16" key="2">
    <citation type="submission" date="2025-04" db="UniProtKB">
        <authorList>
            <consortium name="RefSeq"/>
        </authorList>
    </citation>
    <scope>IDENTIFICATION</scope>
    <source>
        <strain evidence="16">Aabys</strain>
    </source>
</reference>
<gene>
    <name evidence="14" type="primary">101891931</name>
    <name evidence="16" type="synonym">LOC101891931</name>
</gene>
<evidence type="ECO:0000256" key="13">
    <source>
        <dbReference type="RuleBase" id="RU000461"/>
    </source>
</evidence>
<organism evidence="14">
    <name type="scientific">Musca domestica</name>
    <name type="common">House fly</name>
    <dbReference type="NCBI Taxonomy" id="7370"/>
    <lineage>
        <taxon>Eukaryota</taxon>
        <taxon>Metazoa</taxon>
        <taxon>Ecdysozoa</taxon>
        <taxon>Arthropoda</taxon>
        <taxon>Hexapoda</taxon>
        <taxon>Insecta</taxon>
        <taxon>Pterygota</taxon>
        <taxon>Neoptera</taxon>
        <taxon>Endopterygota</taxon>
        <taxon>Diptera</taxon>
        <taxon>Brachycera</taxon>
        <taxon>Muscomorpha</taxon>
        <taxon>Muscoidea</taxon>
        <taxon>Muscidae</taxon>
        <taxon>Musca</taxon>
    </lineage>
</organism>
<dbReference type="GeneID" id="101891931"/>
<evidence type="ECO:0000256" key="9">
    <source>
        <dbReference type="ARBA" id="ARBA00023002"/>
    </source>
</evidence>
<dbReference type="PRINTS" id="PR00385">
    <property type="entry name" value="P450"/>
</dbReference>
<dbReference type="AlphaFoldDB" id="A0A1I8MHR1"/>
<evidence type="ECO:0000256" key="8">
    <source>
        <dbReference type="ARBA" id="ARBA00022848"/>
    </source>
</evidence>
<dbReference type="GO" id="GO:0005789">
    <property type="term" value="C:endoplasmic reticulum membrane"/>
    <property type="evidence" value="ECO:0007669"/>
    <property type="project" value="UniProtKB-SubCell"/>
</dbReference>
<keyword evidence="11 13" id="KW-0503">Monooxygenase</keyword>
<evidence type="ECO:0000256" key="10">
    <source>
        <dbReference type="ARBA" id="ARBA00023004"/>
    </source>
</evidence>
<accession>A0A1I8MHR1</accession>
<dbReference type="Proteomes" id="UP001652621">
    <property type="component" value="Unplaced"/>
</dbReference>
<dbReference type="PRINTS" id="PR00463">
    <property type="entry name" value="EP450I"/>
</dbReference>
<dbReference type="PROSITE" id="PS00086">
    <property type="entry name" value="CYTOCHROME_P450"/>
    <property type="match status" value="1"/>
</dbReference>